<dbReference type="InterPro" id="IPR048466">
    <property type="entry name" value="DNA_pol3_delta-like_C"/>
</dbReference>
<feature type="domain" description="DNA polymerase III delta subunit-like C-terminal" evidence="8">
    <location>
        <begin position="103"/>
        <end position="196"/>
    </location>
</feature>
<evidence type="ECO:0000256" key="2">
    <source>
        <dbReference type="ARBA" id="ARBA00022679"/>
    </source>
</evidence>
<dbReference type="GO" id="GO:0003677">
    <property type="term" value="F:DNA binding"/>
    <property type="evidence" value="ECO:0007669"/>
    <property type="project" value="InterPro"/>
</dbReference>
<accession>X1R432</accession>
<dbReference type="Gene3D" id="3.40.50.300">
    <property type="entry name" value="P-loop containing nucleotide triphosphate hydrolases"/>
    <property type="match status" value="1"/>
</dbReference>
<dbReference type="InterPro" id="IPR027417">
    <property type="entry name" value="P-loop_NTPase"/>
</dbReference>
<comment type="caution">
    <text evidence="9">The sequence shown here is derived from an EMBL/GenBank/DDBJ whole genome shotgun (WGS) entry which is preliminary data.</text>
</comment>
<dbReference type="InterPro" id="IPR008921">
    <property type="entry name" value="DNA_pol3_clamp-load_cplx_C"/>
</dbReference>
<evidence type="ECO:0000256" key="6">
    <source>
        <dbReference type="ARBA" id="ARBA00034754"/>
    </source>
</evidence>
<keyword evidence="3" id="KW-0548">Nucleotidyltransferase</keyword>
<reference evidence="9" key="1">
    <citation type="journal article" date="2014" name="Front. Microbiol.">
        <title>High frequency of phylogenetically diverse reductive dehalogenase-homologous genes in deep subseafloor sedimentary metagenomes.</title>
        <authorList>
            <person name="Kawai M."/>
            <person name="Futagami T."/>
            <person name="Toyoda A."/>
            <person name="Takaki Y."/>
            <person name="Nishi S."/>
            <person name="Hori S."/>
            <person name="Arai W."/>
            <person name="Tsubouchi T."/>
            <person name="Morono Y."/>
            <person name="Uchiyama I."/>
            <person name="Ito T."/>
            <person name="Fujiyama A."/>
            <person name="Inagaki F."/>
            <person name="Takami H."/>
        </authorList>
    </citation>
    <scope>NUCLEOTIDE SEQUENCE</scope>
    <source>
        <strain evidence="9">Expedition CK06-06</strain>
    </source>
</reference>
<evidence type="ECO:0000256" key="1">
    <source>
        <dbReference type="ARBA" id="ARBA00012417"/>
    </source>
</evidence>
<dbReference type="SUPFAM" id="SSF48019">
    <property type="entry name" value="post-AAA+ oligomerization domain-like"/>
    <property type="match status" value="1"/>
</dbReference>
<evidence type="ECO:0000256" key="5">
    <source>
        <dbReference type="ARBA" id="ARBA00022932"/>
    </source>
</evidence>
<comment type="similarity">
    <text evidence="6">Belongs to the DNA polymerase HolA subunit family.</text>
</comment>
<protein>
    <recommendedName>
        <fullName evidence="1">DNA-directed DNA polymerase</fullName>
        <ecNumber evidence="1">2.7.7.7</ecNumber>
    </recommendedName>
</protein>
<dbReference type="EMBL" id="BARW01007718">
    <property type="protein sequence ID" value="GAI75303.1"/>
    <property type="molecule type" value="Genomic_DNA"/>
</dbReference>
<comment type="catalytic activity">
    <reaction evidence="7">
        <text>DNA(n) + a 2'-deoxyribonucleoside 5'-triphosphate = DNA(n+1) + diphosphate</text>
        <dbReference type="Rhea" id="RHEA:22508"/>
        <dbReference type="Rhea" id="RHEA-COMP:17339"/>
        <dbReference type="Rhea" id="RHEA-COMP:17340"/>
        <dbReference type="ChEBI" id="CHEBI:33019"/>
        <dbReference type="ChEBI" id="CHEBI:61560"/>
        <dbReference type="ChEBI" id="CHEBI:173112"/>
        <dbReference type="EC" id="2.7.7.7"/>
    </reaction>
</comment>
<keyword evidence="2" id="KW-0808">Transferase</keyword>
<feature type="non-terminal residue" evidence="9">
    <location>
        <position position="1"/>
    </location>
</feature>
<dbReference type="AlphaFoldDB" id="X1R432"/>
<dbReference type="GO" id="GO:0009360">
    <property type="term" value="C:DNA polymerase III complex"/>
    <property type="evidence" value="ECO:0007669"/>
    <property type="project" value="TreeGrafter"/>
</dbReference>
<dbReference type="GO" id="GO:0003887">
    <property type="term" value="F:DNA-directed DNA polymerase activity"/>
    <property type="evidence" value="ECO:0007669"/>
    <property type="project" value="UniProtKB-KW"/>
</dbReference>
<dbReference type="PANTHER" id="PTHR34388">
    <property type="entry name" value="DNA POLYMERASE III SUBUNIT DELTA"/>
    <property type="match status" value="1"/>
</dbReference>
<dbReference type="Gene3D" id="1.20.272.10">
    <property type="match status" value="1"/>
</dbReference>
<evidence type="ECO:0000256" key="3">
    <source>
        <dbReference type="ARBA" id="ARBA00022695"/>
    </source>
</evidence>
<dbReference type="InterPro" id="IPR005790">
    <property type="entry name" value="DNA_polIII_delta"/>
</dbReference>
<gene>
    <name evidence="9" type="ORF">S12H4_15997</name>
</gene>
<evidence type="ECO:0000313" key="9">
    <source>
        <dbReference type="EMBL" id="GAI75303.1"/>
    </source>
</evidence>
<dbReference type="GO" id="GO:0006261">
    <property type="term" value="P:DNA-templated DNA replication"/>
    <property type="evidence" value="ECO:0007669"/>
    <property type="project" value="TreeGrafter"/>
</dbReference>
<sequence length="212" mass="24576">ELTEQAKTENKEIFRLDGLKIDLNQVLQSLESSSLFGQEKLIVIEGLFSRIKSKEKDSIIKYLKKEKISPDLIFWERKEISGTTLRWLPKEWQYQVFKTPTIIFKFLDSLRPGNQTQILGLLLNSIKKDSAEMVFYMLARRIRELIIASDIGKEGLKGAPWQIGKLMSQAKNFTLEQLTTVYGKLLEIDIDIKTGRSFMPLDWHLDLLIVDL</sequence>
<proteinExistence type="inferred from homology"/>
<evidence type="ECO:0000256" key="4">
    <source>
        <dbReference type="ARBA" id="ARBA00022705"/>
    </source>
</evidence>
<keyword evidence="5" id="KW-0239">DNA-directed DNA polymerase</keyword>
<name>X1R432_9ZZZZ</name>
<dbReference type="EC" id="2.7.7.7" evidence="1"/>
<evidence type="ECO:0000259" key="8">
    <source>
        <dbReference type="Pfam" id="PF21694"/>
    </source>
</evidence>
<organism evidence="9">
    <name type="scientific">marine sediment metagenome</name>
    <dbReference type="NCBI Taxonomy" id="412755"/>
    <lineage>
        <taxon>unclassified sequences</taxon>
        <taxon>metagenomes</taxon>
        <taxon>ecological metagenomes</taxon>
    </lineage>
</organism>
<keyword evidence="4" id="KW-0235">DNA replication</keyword>
<dbReference type="PANTHER" id="PTHR34388:SF1">
    <property type="entry name" value="DNA POLYMERASE III SUBUNIT DELTA"/>
    <property type="match status" value="1"/>
</dbReference>
<evidence type="ECO:0000256" key="7">
    <source>
        <dbReference type="ARBA" id="ARBA00049244"/>
    </source>
</evidence>
<dbReference type="Pfam" id="PF21694">
    <property type="entry name" value="DNA_pol3_delta_C"/>
    <property type="match status" value="1"/>
</dbReference>